<proteinExistence type="predicted"/>
<dbReference type="Proteomes" id="UP001223547">
    <property type="component" value="Unassembled WGS sequence"/>
</dbReference>
<reference evidence="1 2" key="1">
    <citation type="submission" date="2023-05" db="EMBL/GenBank/DDBJ databases">
        <title>Marinobacter albus sp. nov., a marine bacterium isolated from sand in a coastal intertidal zone of huludao.</title>
        <authorList>
            <person name="Deng T."/>
        </authorList>
    </citation>
    <scope>NUCLEOTIDE SEQUENCE [LARGE SCALE GENOMIC DNA]</scope>
    <source>
        <strain evidence="1 2">M216</strain>
    </source>
</reference>
<protein>
    <recommendedName>
        <fullName evidence="3">Apea-like HEPN domain-containing protein</fullName>
    </recommendedName>
</protein>
<evidence type="ECO:0000313" key="1">
    <source>
        <dbReference type="EMBL" id="MDK9558267.1"/>
    </source>
</evidence>
<gene>
    <name evidence="1" type="ORF">QQF73_11605</name>
</gene>
<accession>A0ABT7HDY1</accession>
<evidence type="ECO:0008006" key="3">
    <source>
        <dbReference type="Google" id="ProtNLM"/>
    </source>
</evidence>
<sequence>MEKFARKELGWVTYINPFRIVVPEHEEPLEVDLKEINSNTYNHGKLCQIVSSVALDELSGYKLLVCYDGALVIPKIGKYRNKEEAVNLFNRIISCLILSGIFCEAIDQRDIVWGNLLDRVQIWPVDLGKSASSIFHGKLRMRIASNLDRIILSSPRSIKVGEFLSALSDGESILGEISNLTPSFFARGITEITYKNWSLALSSLWITVEQLTDHLWENQFLKNSAKQPDNEISGRLKAMRQDNRTWSSSVKQELLYQSGVIDGYIFERLYPARQARNRLVHDGKDVDEDTVKGLFSALVILLEMSVTRSSIGISRLQLPSGDRMETTMDASDEYIDWKEV</sequence>
<comment type="caution">
    <text evidence="1">The sequence shown here is derived from an EMBL/GenBank/DDBJ whole genome shotgun (WGS) entry which is preliminary data.</text>
</comment>
<evidence type="ECO:0000313" key="2">
    <source>
        <dbReference type="Proteomes" id="UP001223547"/>
    </source>
</evidence>
<name>A0ABT7HDY1_9GAMM</name>
<keyword evidence="2" id="KW-1185">Reference proteome</keyword>
<organism evidence="1 2">
    <name type="scientific">Marinobacter albus</name>
    <dbReference type="NCBI Taxonomy" id="3030833"/>
    <lineage>
        <taxon>Bacteria</taxon>
        <taxon>Pseudomonadati</taxon>
        <taxon>Pseudomonadota</taxon>
        <taxon>Gammaproteobacteria</taxon>
        <taxon>Pseudomonadales</taxon>
        <taxon>Marinobacteraceae</taxon>
        <taxon>Marinobacter</taxon>
    </lineage>
</organism>
<dbReference type="EMBL" id="JASSQD010000002">
    <property type="protein sequence ID" value="MDK9558267.1"/>
    <property type="molecule type" value="Genomic_DNA"/>
</dbReference>
<dbReference type="RefSeq" id="WP_285368317.1">
    <property type="nucleotide sequence ID" value="NZ_JASSQD010000002.1"/>
</dbReference>